<accession>A0A2M8C1J8</accession>
<evidence type="ECO:0000313" key="2">
    <source>
        <dbReference type="Proteomes" id="UP000228770"/>
    </source>
</evidence>
<comment type="caution">
    <text evidence="1">The sequence shown here is derived from an EMBL/GenBank/DDBJ whole genome shotgun (WGS) entry which is preliminary data.</text>
</comment>
<protein>
    <submittedName>
        <fullName evidence="1">Uncharacterized protein</fullName>
    </submittedName>
</protein>
<sequence length="59" mass="6956">YFVKYRAPAKIEKKKIFFESYGLQLLFVDVAKYPFLIRGKDYLSKGPFVGYKLDSKNNL</sequence>
<evidence type="ECO:0000313" key="1">
    <source>
        <dbReference type="EMBL" id="PJB49934.1"/>
    </source>
</evidence>
<organism evidence="1 2">
    <name type="scientific">Candidatus Brennerbacteria bacterium CG_4_9_14_3_um_filter_43_9</name>
    <dbReference type="NCBI Taxonomy" id="1974522"/>
    <lineage>
        <taxon>Bacteria</taxon>
        <taxon>Candidatus Brenneribacteriota</taxon>
    </lineage>
</organism>
<name>A0A2M8C1J8_9BACT</name>
<reference evidence="2" key="1">
    <citation type="submission" date="2017-09" db="EMBL/GenBank/DDBJ databases">
        <title>Depth-based differentiation of microbial function through sediment-hosted aquifers and enrichment of novel symbionts in the deep terrestrial subsurface.</title>
        <authorList>
            <person name="Probst A.J."/>
            <person name="Ladd B."/>
            <person name="Jarett J.K."/>
            <person name="Geller-Mcgrath D.E."/>
            <person name="Sieber C.M.K."/>
            <person name="Emerson J.B."/>
            <person name="Anantharaman K."/>
            <person name="Thomas B.C."/>
            <person name="Malmstrom R."/>
            <person name="Stieglmeier M."/>
            <person name="Klingl A."/>
            <person name="Woyke T."/>
            <person name="Ryan C.M."/>
            <person name="Banfield J.F."/>
        </authorList>
    </citation>
    <scope>NUCLEOTIDE SEQUENCE [LARGE SCALE GENOMIC DNA]</scope>
</reference>
<gene>
    <name evidence="1" type="ORF">CO102_02495</name>
</gene>
<feature type="non-terminal residue" evidence="1">
    <location>
        <position position="1"/>
    </location>
</feature>
<dbReference type="Proteomes" id="UP000228770">
    <property type="component" value="Unassembled WGS sequence"/>
</dbReference>
<proteinExistence type="predicted"/>
<dbReference type="EMBL" id="PFUA01000061">
    <property type="protein sequence ID" value="PJB49934.1"/>
    <property type="molecule type" value="Genomic_DNA"/>
</dbReference>
<dbReference type="AlphaFoldDB" id="A0A2M8C1J8"/>